<sequence>MQSRKIAPIIMSFSLPQNVYCILLEGGRGYVCIYIHTHYIYIYTSESLGLVTPTTVYQPLNHFS</sequence>
<protein>
    <submittedName>
        <fullName evidence="1">Uncharacterized protein</fullName>
    </submittedName>
</protein>
<dbReference type="AlphaFoldDB" id="A0A2C9VYL9"/>
<name>A0A2C9VYL9_MANES</name>
<proteinExistence type="predicted"/>
<reference evidence="1" key="1">
    <citation type="submission" date="2016-02" db="EMBL/GenBank/DDBJ databases">
        <title>WGS assembly of Manihot esculenta.</title>
        <authorList>
            <person name="Bredeson J.V."/>
            <person name="Prochnik S.E."/>
            <person name="Lyons J.B."/>
            <person name="Schmutz J."/>
            <person name="Grimwood J."/>
            <person name="Vrebalov J."/>
            <person name="Bart R.S."/>
            <person name="Amuge T."/>
            <person name="Ferguson M.E."/>
            <person name="Green R."/>
            <person name="Putnam N."/>
            <person name="Stites J."/>
            <person name="Rounsley S."/>
            <person name="Rokhsar D.S."/>
        </authorList>
    </citation>
    <scope>NUCLEOTIDE SEQUENCE [LARGE SCALE GENOMIC DNA]</scope>
    <source>
        <tissue evidence="1">Leaf</tissue>
    </source>
</reference>
<dbReference type="EMBL" id="CM004390">
    <property type="protein sequence ID" value="OAY51523.1"/>
    <property type="molecule type" value="Genomic_DNA"/>
</dbReference>
<accession>A0A2C9VYL9</accession>
<evidence type="ECO:0000313" key="1">
    <source>
        <dbReference type="EMBL" id="OAY51523.1"/>
    </source>
</evidence>
<organism evidence="1">
    <name type="scientific">Manihot esculenta</name>
    <name type="common">Cassava</name>
    <name type="synonym">Jatropha manihot</name>
    <dbReference type="NCBI Taxonomy" id="3983"/>
    <lineage>
        <taxon>Eukaryota</taxon>
        <taxon>Viridiplantae</taxon>
        <taxon>Streptophyta</taxon>
        <taxon>Embryophyta</taxon>
        <taxon>Tracheophyta</taxon>
        <taxon>Spermatophyta</taxon>
        <taxon>Magnoliopsida</taxon>
        <taxon>eudicotyledons</taxon>
        <taxon>Gunneridae</taxon>
        <taxon>Pentapetalae</taxon>
        <taxon>rosids</taxon>
        <taxon>fabids</taxon>
        <taxon>Malpighiales</taxon>
        <taxon>Euphorbiaceae</taxon>
        <taxon>Crotonoideae</taxon>
        <taxon>Manihoteae</taxon>
        <taxon>Manihot</taxon>
    </lineage>
</organism>
<gene>
    <name evidence="1" type="ORF">MANES_04G014100</name>
</gene>